<organism evidence="3">
    <name type="scientific">Echinostoma caproni</name>
    <dbReference type="NCBI Taxonomy" id="27848"/>
    <lineage>
        <taxon>Eukaryota</taxon>
        <taxon>Metazoa</taxon>
        <taxon>Spiralia</taxon>
        <taxon>Lophotrochozoa</taxon>
        <taxon>Platyhelminthes</taxon>
        <taxon>Trematoda</taxon>
        <taxon>Digenea</taxon>
        <taxon>Plagiorchiida</taxon>
        <taxon>Echinostomata</taxon>
        <taxon>Echinostomatoidea</taxon>
        <taxon>Echinostomatidae</taxon>
        <taxon>Echinostoma</taxon>
    </lineage>
</organism>
<evidence type="ECO:0000313" key="1">
    <source>
        <dbReference type="EMBL" id="VDP66467.1"/>
    </source>
</evidence>
<sequence length="138" mass="15545">MYAPAEIADVLDFVIPCYAASRPTLSDSNTMQSFVSTLRAASSLDVNKAMIAETTRILREKTPIGSYHLLWENRTEMDDFLHQTGYQRLYCGNQSEDNPCDWTKMKLPASVAENLCIYRWINTKTVTSVEKVDALAAV</sequence>
<protein>
    <submittedName>
        <fullName evidence="3">Methyltransferase</fullName>
    </submittedName>
</protein>
<evidence type="ECO:0000313" key="3">
    <source>
        <dbReference type="WBParaSite" id="ECPE_0000243501-mRNA-1"/>
    </source>
</evidence>
<keyword evidence="2" id="KW-1185">Reference proteome</keyword>
<gene>
    <name evidence="1" type="ORF">ECPE_LOCUS2435</name>
</gene>
<reference evidence="3" key="1">
    <citation type="submission" date="2016-06" db="UniProtKB">
        <authorList>
            <consortium name="WormBaseParasite"/>
        </authorList>
    </citation>
    <scope>IDENTIFICATION</scope>
</reference>
<evidence type="ECO:0000313" key="2">
    <source>
        <dbReference type="Proteomes" id="UP000272942"/>
    </source>
</evidence>
<name>A0A183A650_9TREM</name>
<dbReference type="WBParaSite" id="ECPE_0000243501-mRNA-1">
    <property type="protein sequence ID" value="ECPE_0000243501-mRNA-1"/>
    <property type="gene ID" value="ECPE_0000243501"/>
</dbReference>
<dbReference type="AlphaFoldDB" id="A0A183A650"/>
<reference evidence="1 2" key="2">
    <citation type="submission" date="2018-11" db="EMBL/GenBank/DDBJ databases">
        <authorList>
            <consortium name="Pathogen Informatics"/>
        </authorList>
    </citation>
    <scope>NUCLEOTIDE SEQUENCE [LARGE SCALE GENOMIC DNA]</scope>
    <source>
        <strain evidence="1 2">Egypt</strain>
    </source>
</reference>
<proteinExistence type="predicted"/>
<accession>A0A183A650</accession>
<dbReference type="EMBL" id="UZAN01039612">
    <property type="protein sequence ID" value="VDP66467.1"/>
    <property type="molecule type" value="Genomic_DNA"/>
</dbReference>
<dbReference type="Proteomes" id="UP000272942">
    <property type="component" value="Unassembled WGS sequence"/>
</dbReference>
<dbReference type="OrthoDB" id="6247845at2759"/>